<dbReference type="RefSeq" id="WP_345402615.1">
    <property type="nucleotide sequence ID" value="NZ_BAABHG010000014.1"/>
</dbReference>
<name>A0ABW5GHD8_9PSEU</name>
<gene>
    <name evidence="1" type="ORF">ACFSYJ_15285</name>
</gene>
<keyword evidence="2" id="KW-1185">Reference proteome</keyword>
<accession>A0ABW5GHD8</accession>
<proteinExistence type="predicted"/>
<evidence type="ECO:0000313" key="1">
    <source>
        <dbReference type="EMBL" id="MFD2459975.1"/>
    </source>
</evidence>
<evidence type="ECO:0000313" key="2">
    <source>
        <dbReference type="Proteomes" id="UP001597419"/>
    </source>
</evidence>
<dbReference type="Proteomes" id="UP001597419">
    <property type="component" value="Unassembled WGS sequence"/>
</dbReference>
<organism evidence="1 2">
    <name type="scientific">Amycolatopsis samaneae</name>
    <dbReference type="NCBI Taxonomy" id="664691"/>
    <lineage>
        <taxon>Bacteria</taxon>
        <taxon>Bacillati</taxon>
        <taxon>Actinomycetota</taxon>
        <taxon>Actinomycetes</taxon>
        <taxon>Pseudonocardiales</taxon>
        <taxon>Pseudonocardiaceae</taxon>
        <taxon>Amycolatopsis</taxon>
    </lineage>
</organism>
<sequence>MGETGGWIREENLAKVMAYLAGLVDYDWDDFDADALDAGIPPTDADLPTDTWFEYPVVGMPALSLRIAREQGAGLLSMYITGDFDSVLAARFETLLDLH</sequence>
<comment type="caution">
    <text evidence="1">The sequence shown here is derived from an EMBL/GenBank/DDBJ whole genome shotgun (WGS) entry which is preliminary data.</text>
</comment>
<dbReference type="EMBL" id="JBHUKU010000007">
    <property type="protein sequence ID" value="MFD2459975.1"/>
    <property type="molecule type" value="Genomic_DNA"/>
</dbReference>
<reference evidence="2" key="1">
    <citation type="journal article" date="2019" name="Int. J. Syst. Evol. Microbiol.">
        <title>The Global Catalogue of Microorganisms (GCM) 10K type strain sequencing project: providing services to taxonomists for standard genome sequencing and annotation.</title>
        <authorList>
            <consortium name="The Broad Institute Genomics Platform"/>
            <consortium name="The Broad Institute Genome Sequencing Center for Infectious Disease"/>
            <person name="Wu L."/>
            <person name="Ma J."/>
        </authorList>
    </citation>
    <scope>NUCLEOTIDE SEQUENCE [LARGE SCALE GENOMIC DNA]</scope>
    <source>
        <strain evidence="2">CGMCC 4.7643</strain>
    </source>
</reference>
<protein>
    <submittedName>
        <fullName evidence="1">Uncharacterized protein</fullName>
    </submittedName>
</protein>